<dbReference type="Pfam" id="PF04226">
    <property type="entry name" value="Transgly_assoc"/>
    <property type="match status" value="1"/>
</dbReference>
<gene>
    <name evidence="8" type="ORF">HMPREF0819_1433</name>
</gene>
<comment type="caution">
    <text evidence="8">The sequence shown here is derived from an EMBL/GenBank/DDBJ whole genome shotgun (WGS) entry which is preliminary data.</text>
</comment>
<dbReference type="Proteomes" id="UP000005699">
    <property type="component" value="Unassembled WGS sequence"/>
</dbReference>
<dbReference type="EMBL" id="AEVB01000037">
    <property type="protein sequence ID" value="EFW88262.1"/>
    <property type="molecule type" value="Genomic_DNA"/>
</dbReference>
<evidence type="ECO:0000256" key="2">
    <source>
        <dbReference type="ARBA" id="ARBA00011006"/>
    </source>
</evidence>
<feature type="transmembrane region" description="Helical" evidence="7">
    <location>
        <begin position="76"/>
        <end position="96"/>
    </location>
</feature>
<proteinExistence type="inferred from homology"/>
<comment type="subcellular location">
    <subcellularLocation>
        <location evidence="1">Cell membrane</location>
        <topology evidence="1">Multi-pass membrane protein</topology>
    </subcellularLocation>
</comment>
<evidence type="ECO:0000256" key="6">
    <source>
        <dbReference type="ARBA" id="ARBA00023136"/>
    </source>
</evidence>
<evidence type="ECO:0000313" key="8">
    <source>
        <dbReference type="EMBL" id="EFW88262.1"/>
    </source>
</evidence>
<keyword evidence="6 7" id="KW-0472">Membrane</keyword>
<feature type="transmembrane region" description="Helical" evidence="7">
    <location>
        <begin position="21"/>
        <end position="40"/>
    </location>
</feature>
<organism evidence="8 9">
    <name type="scientific">Streptococcus equinus ATCC 9812</name>
    <dbReference type="NCBI Taxonomy" id="525379"/>
    <lineage>
        <taxon>Bacteria</taxon>
        <taxon>Bacillati</taxon>
        <taxon>Bacillota</taxon>
        <taxon>Bacilli</taxon>
        <taxon>Lactobacillales</taxon>
        <taxon>Streptococcaceae</taxon>
        <taxon>Streptococcus</taxon>
    </lineage>
</organism>
<evidence type="ECO:0000256" key="3">
    <source>
        <dbReference type="ARBA" id="ARBA00022475"/>
    </source>
</evidence>
<keyword evidence="3" id="KW-1003">Cell membrane</keyword>
<evidence type="ECO:0000256" key="1">
    <source>
        <dbReference type="ARBA" id="ARBA00004651"/>
    </source>
</evidence>
<keyword evidence="4 7" id="KW-0812">Transmembrane</keyword>
<accession>E8JR10</accession>
<protein>
    <submittedName>
        <fullName evidence="8">Transglycosylase associated protein</fullName>
    </submittedName>
</protein>
<evidence type="ECO:0000313" key="9">
    <source>
        <dbReference type="Proteomes" id="UP000005699"/>
    </source>
</evidence>
<dbReference type="PANTHER" id="PTHR33884">
    <property type="entry name" value="UPF0410 PROTEIN YMGE"/>
    <property type="match status" value="1"/>
</dbReference>
<evidence type="ECO:0000256" key="7">
    <source>
        <dbReference type="SAM" id="Phobius"/>
    </source>
</evidence>
<comment type="similarity">
    <text evidence="2">Belongs to the UPF0410 family.</text>
</comment>
<name>E8JR10_STREI</name>
<dbReference type="eggNOG" id="COG2261">
    <property type="taxonomic scope" value="Bacteria"/>
</dbReference>
<sequence>MLQCGCKEIAKYVRYLKKETVMIGSLIVGALIGMMAGAITKKGESMGCVYNIFAGLVGSFVGQSLFGYWGPTLADMAILPSVLGAIIVIAVVDLFFG</sequence>
<dbReference type="PANTHER" id="PTHR33884:SF3">
    <property type="entry name" value="UPF0410 PROTEIN YMGE"/>
    <property type="match status" value="1"/>
</dbReference>
<dbReference type="InterPro" id="IPR007341">
    <property type="entry name" value="Transgly_assoc"/>
</dbReference>
<feature type="transmembrane region" description="Helical" evidence="7">
    <location>
        <begin position="52"/>
        <end position="70"/>
    </location>
</feature>
<dbReference type="AlphaFoldDB" id="E8JR10"/>
<evidence type="ECO:0000256" key="4">
    <source>
        <dbReference type="ARBA" id="ARBA00022692"/>
    </source>
</evidence>
<dbReference type="HOGENOM" id="CLU_160040_4_0_9"/>
<dbReference type="GO" id="GO:0005886">
    <property type="term" value="C:plasma membrane"/>
    <property type="evidence" value="ECO:0007669"/>
    <property type="project" value="UniProtKB-SubCell"/>
</dbReference>
<evidence type="ECO:0000256" key="5">
    <source>
        <dbReference type="ARBA" id="ARBA00022989"/>
    </source>
</evidence>
<keyword evidence="5 7" id="KW-1133">Transmembrane helix</keyword>
<reference evidence="8 9" key="1">
    <citation type="submission" date="2010-12" db="EMBL/GenBank/DDBJ databases">
        <authorList>
            <person name="Muzny D."/>
            <person name="Qin X."/>
            <person name="Deng J."/>
            <person name="Jiang H."/>
            <person name="Liu Y."/>
            <person name="Qu J."/>
            <person name="Song X.-Z."/>
            <person name="Zhang L."/>
            <person name="Thornton R."/>
            <person name="Coyle M."/>
            <person name="Francisco L."/>
            <person name="Jackson L."/>
            <person name="Javaid M."/>
            <person name="Korchina V."/>
            <person name="Kovar C."/>
            <person name="Mata R."/>
            <person name="Mathew T."/>
            <person name="Ngo R."/>
            <person name="Nguyen L."/>
            <person name="Nguyen N."/>
            <person name="Okwuonu G."/>
            <person name="Ongeri F."/>
            <person name="Pham C."/>
            <person name="Simmons D."/>
            <person name="Wilczek-Boney K."/>
            <person name="Hale W."/>
            <person name="Jakkamsetti A."/>
            <person name="Pham P."/>
            <person name="Ruth R."/>
            <person name="San Lucas F."/>
            <person name="Warren J."/>
            <person name="Zhang J."/>
            <person name="Zhao Z."/>
            <person name="Zhou C."/>
            <person name="Zhu D."/>
            <person name="Lee S."/>
            <person name="Bess C."/>
            <person name="Blankenburg K."/>
            <person name="Forbes L."/>
            <person name="Fu Q."/>
            <person name="Gubbala S."/>
            <person name="Hirani K."/>
            <person name="Jayaseelan J.C."/>
            <person name="Lara F."/>
            <person name="Munidasa M."/>
            <person name="Palculict T."/>
            <person name="Patil S."/>
            <person name="Pu L.-L."/>
            <person name="Saada N."/>
            <person name="Tang L."/>
            <person name="Weissenberger G."/>
            <person name="Zhu Y."/>
            <person name="Hemphill L."/>
            <person name="Shang Y."/>
            <person name="Youmans B."/>
            <person name="Ayvaz T."/>
            <person name="Ross M."/>
            <person name="Santibanez J."/>
            <person name="Aqrawi P."/>
            <person name="Gross S."/>
            <person name="Joshi V."/>
            <person name="Fowler G."/>
            <person name="Nazareth L."/>
            <person name="Reid J."/>
            <person name="Worley K."/>
            <person name="Petrosino J."/>
            <person name="Highlander S."/>
            <person name="Gibbs R."/>
        </authorList>
    </citation>
    <scope>NUCLEOTIDE SEQUENCE [LARGE SCALE GENOMIC DNA]</scope>
    <source>
        <strain evidence="8 9">ATCC 9812</strain>
    </source>
</reference>